<dbReference type="Gene3D" id="3.40.50.300">
    <property type="entry name" value="P-loop containing nucleotide triphosphate hydrolases"/>
    <property type="match status" value="1"/>
</dbReference>
<dbReference type="InterPro" id="IPR005517">
    <property type="entry name" value="Transl_elong_EFG/EF2_IV"/>
</dbReference>
<evidence type="ECO:0000256" key="1">
    <source>
        <dbReference type="ARBA" id="ARBA00005870"/>
    </source>
</evidence>
<dbReference type="Gene3D" id="2.40.30.10">
    <property type="entry name" value="Translation factors"/>
    <property type="match status" value="1"/>
</dbReference>
<dbReference type="InterPro" id="IPR009000">
    <property type="entry name" value="Transl_B-barrel_sf"/>
</dbReference>
<dbReference type="Pfam" id="PF00679">
    <property type="entry name" value="EFG_C"/>
    <property type="match status" value="1"/>
</dbReference>
<comment type="function">
    <text evidence="6 7">Catalyzes the GTP-dependent ribosomal translocation step during translation elongation. During this step, the ribosome changes from the pre-translocational (PRE) to the post-translocational (POST) state as the newly formed A-site-bound peptidyl-tRNA and P-site-bound deacylated tRNA move to the P and E sites, respectively. Catalyzes the coordinated movement of the two tRNA molecules, the mRNA and conformational changes in the ribosome.</text>
</comment>
<keyword evidence="7" id="KW-0963">Cytoplasm</keyword>
<dbReference type="SMART" id="SM00889">
    <property type="entry name" value="EFG_IV"/>
    <property type="match status" value="1"/>
</dbReference>
<comment type="caution">
    <text evidence="10">The sequence shown here is derived from an EMBL/GenBank/DDBJ whole genome shotgun (WGS) entry which is preliminary data.</text>
</comment>
<keyword evidence="5 7" id="KW-0342">GTP-binding</keyword>
<evidence type="ECO:0000256" key="7">
    <source>
        <dbReference type="HAMAP-Rule" id="MF_00054"/>
    </source>
</evidence>
<keyword evidence="4 7" id="KW-0648">Protein biosynthesis</keyword>
<dbReference type="NCBIfam" id="NF009381">
    <property type="entry name" value="PRK12740.1-5"/>
    <property type="match status" value="1"/>
</dbReference>
<reference evidence="10 11" key="1">
    <citation type="submission" date="2019-07" db="EMBL/GenBank/DDBJ databases">
        <title>Whole genome shotgun sequence of Skermanella aerolata NBRC 106429.</title>
        <authorList>
            <person name="Hosoyama A."/>
            <person name="Uohara A."/>
            <person name="Ohji S."/>
            <person name="Ichikawa N."/>
        </authorList>
    </citation>
    <scope>NUCLEOTIDE SEQUENCE [LARGE SCALE GENOMIC DNA]</scope>
    <source>
        <strain evidence="10 11">NBRC 106429</strain>
    </source>
</reference>
<protein>
    <recommendedName>
        <fullName evidence="7 8">Elongation factor G</fullName>
        <shortName evidence="7">EF-G</shortName>
    </recommendedName>
</protein>
<dbReference type="PRINTS" id="PR00315">
    <property type="entry name" value="ELONGATNFCT"/>
</dbReference>
<name>A0A512DV18_9PROT</name>
<dbReference type="OrthoDB" id="9802948at2"/>
<dbReference type="CDD" id="cd01886">
    <property type="entry name" value="EF-G"/>
    <property type="match status" value="1"/>
</dbReference>
<dbReference type="NCBIfam" id="TIGR00231">
    <property type="entry name" value="small_GTP"/>
    <property type="match status" value="1"/>
</dbReference>
<evidence type="ECO:0000256" key="3">
    <source>
        <dbReference type="ARBA" id="ARBA00022768"/>
    </source>
</evidence>
<dbReference type="InterPro" id="IPR014721">
    <property type="entry name" value="Ribsml_uS5_D2-typ_fold_subgr"/>
</dbReference>
<dbReference type="InterPro" id="IPR000640">
    <property type="entry name" value="EFG_V-like"/>
</dbReference>
<dbReference type="EMBL" id="BJYZ01000020">
    <property type="protein sequence ID" value="GEO40314.1"/>
    <property type="molecule type" value="Genomic_DNA"/>
</dbReference>
<feature type="binding site" evidence="7">
    <location>
        <begin position="134"/>
        <end position="137"/>
    </location>
    <ligand>
        <name>GTP</name>
        <dbReference type="ChEBI" id="CHEBI:37565"/>
    </ligand>
</feature>
<dbReference type="Gene3D" id="3.30.70.240">
    <property type="match status" value="1"/>
</dbReference>
<evidence type="ECO:0000256" key="8">
    <source>
        <dbReference type="NCBIfam" id="TIGR00484"/>
    </source>
</evidence>
<dbReference type="SUPFAM" id="SSF50447">
    <property type="entry name" value="Translation proteins"/>
    <property type="match status" value="1"/>
</dbReference>
<dbReference type="PROSITE" id="PS51722">
    <property type="entry name" value="G_TR_2"/>
    <property type="match status" value="1"/>
</dbReference>
<dbReference type="FunFam" id="3.40.50.300:FF:000029">
    <property type="entry name" value="Elongation factor G"/>
    <property type="match status" value="1"/>
</dbReference>
<dbReference type="InterPro" id="IPR035649">
    <property type="entry name" value="EFG_V"/>
</dbReference>
<dbReference type="GO" id="GO:0032790">
    <property type="term" value="P:ribosome disassembly"/>
    <property type="evidence" value="ECO:0007669"/>
    <property type="project" value="TreeGrafter"/>
</dbReference>
<dbReference type="HAMAP" id="MF_00054_B">
    <property type="entry name" value="EF_G_EF_2_B"/>
    <property type="match status" value="1"/>
</dbReference>
<keyword evidence="2 7" id="KW-0547">Nucleotide-binding</keyword>
<proteinExistence type="inferred from homology"/>
<comment type="subcellular location">
    <subcellularLocation>
        <location evidence="7">Cytoplasm</location>
    </subcellularLocation>
</comment>
<keyword evidence="3 7" id="KW-0251">Elongation factor</keyword>
<dbReference type="InterPro" id="IPR005225">
    <property type="entry name" value="Small_GTP-bd"/>
</dbReference>
<dbReference type="GO" id="GO:0005737">
    <property type="term" value="C:cytoplasm"/>
    <property type="evidence" value="ECO:0007669"/>
    <property type="project" value="UniProtKB-SubCell"/>
</dbReference>
<dbReference type="InterPro" id="IPR027417">
    <property type="entry name" value="P-loop_NTPase"/>
</dbReference>
<dbReference type="PANTHER" id="PTHR43261">
    <property type="entry name" value="TRANSLATION ELONGATION FACTOR G-RELATED"/>
    <property type="match status" value="1"/>
</dbReference>
<evidence type="ECO:0000256" key="2">
    <source>
        <dbReference type="ARBA" id="ARBA00022741"/>
    </source>
</evidence>
<evidence type="ECO:0000313" key="10">
    <source>
        <dbReference type="EMBL" id="GEO40314.1"/>
    </source>
</evidence>
<evidence type="ECO:0000313" key="11">
    <source>
        <dbReference type="Proteomes" id="UP000321523"/>
    </source>
</evidence>
<sequence length="694" mass="74528">MSRSTPLDRYRNIGIMAHIDAGRTTTTERILFYTGRGKAAESSDDSAFADLSEEDEERGITITSAATACFWNDHLINIIDTPSHIDFLVEVERALRVIDGAVAVFDATIGVEPQSETAWRQADKHHVPRLCFINKMDRPGADFHRIVGMLSDRIGARPLIVQLPIGSDGTFTGVVDLVRNKAVVWKDEGLGAVFSETDVPVEVADEAARYRAALIEAAVEQDADATEAFLSGTVPSEDALRGLIRKGTCNLNFVPVLCGSAFRNKGIQPMLDAIVGYLPSPADVGDVHGVEVGEQGDHPADATRAAVDTAPFSALVFKVMSDPVVGSLSFGRIYSGTLAAGATVLNPIKGERERISRMLQMQANAREDVRQAHAGDIVAFVGLKHTATGDTLCDVANPIVLERIEFPEPVIEIAVEPASKADQEKLASALLRMGQEDPAFRVVVAGDASPTVIKGIGELQLEILADRLKREFRVDAKFGAPRVAYRETIGQPVEVDYTHRKQVGSASQFARVKLALEPLGSGAGLKFENRLAAGVLSKDFVQAVSAGIEAARETGALAGFPVTDLTVALVDGDAHDVDSTAQAFELAAASAFREGLVKARPVLLEPIMSVEVVTPEDFSGSVVNDLRSRRGRIEAMDQRGNAAVLTAMAPLAKLFGYVNTLRSISQGRAHHAMQFDHYEPVPQAIADEVRAKLA</sequence>
<dbReference type="SUPFAM" id="SSF52540">
    <property type="entry name" value="P-loop containing nucleoside triphosphate hydrolases"/>
    <property type="match status" value="1"/>
</dbReference>
<evidence type="ECO:0000256" key="6">
    <source>
        <dbReference type="ARBA" id="ARBA00024731"/>
    </source>
</evidence>
<evidence type="ECO:0000256" key="5">
    <source>
        <dbReference type="ARBA" id="ARBA00023134"/>
    </source>
</evidence>
<dbReference type="GO" id="GO:0005525">
    <property type="term" value="F:GTP binding"/>
    <property type="evidence" value="ECO:0007669"/>
    <property type="project" value="UniProtKB-UniRule"/>
</dbReference>
<dbReference type="InterPro" id="IPR009022">
    <property type="entry name" value="EFG_III"/>
</dbReference>
<dbReference type="SMART" id="SM00838">
    <property type="entry name" value="EFG_C"/>
    <property type="match status" value="1"/>
</dbReference>
<dbReference type="CDD" id="cd03713">
    <property type="entry name" value="EFG_mtEFG_C"/>
    <property type="match status" value="1"/>
</dbReference>
<evidence type="ECO:0000259" key="9">
    <source>
        <dbReference type="PROSITE" id="PS51722"/>
    </source>
</evidence>
<accession>A0A512DV18</accession>
<dbReference type="PANTHER" id="PTHR43261:SF1">
    <property type="entry name" value="RIBOSOME-RELEASING FACTOR 2, MITOCHONDRIAL"/>
    <property type="match status" value="1"/>
</dbReference>
<feature type="domain" description="Tr-type G" evidence="9">
    <location>
        <begin position="8"/>
        <end position="282"/>
    </location>
</feature>
<dbReference type="CDD" id="cd16262">
    <property type="entry name" value="EFG_III"/>
    <property type="match status" value="1"/>
</dbReference>
<dbReference type="SUPFAM" id="SSF54211">
    <property type="entry name" value="Ribosomal protein S5 domain 2-like"/>
    <property type="match status" value="1"/>
</dbReference>
<comment type="similarity">
    <text evidence="1 7">Belongs to the TRAFAC class translation factor GTPase superfamily. Classic translation factor GTPase family. EF-G/EF-2 subfamily.</text>
</comment>
<dbReference type="Pfam" id="PF00009">
    <property type="entry name" value="GTP_EFTU"/>
    <property type="match status" value="1"/>
</dbReference>
<dbReference type="FunFam" id="3.30.70.870:FF:000001">
    <property type="entry name" value="Elongation factor G"/>
    <property type="match status" value="1"/>
</dbReference>
<dbReference type="CDD" id="cd04088">
    <property type="entry name" value="EFG_mtEFG_II"/>
    <property type="match status" value="1"/>
</dbReference>
<dbReference type="Proteomes" id="UP000321523">
    <property type="component" value="Unassembled WGS sequence"/>
</dbReference>
<organism evidence="10 11">
    <name type="scientific">Skermanella aerolata</name>
    <dbReference type="NCBI Taxonomy" id="393310"/>
    <lineage>
        <taxon>Bacteria</taxon>
        <taxon>Pseudomonadati</taxon>
        <taxon>Pseudomonadota</taxon>
        <taxon>Alphaproteobacteria</taxon>
        <taxon>Rhodospirillales</taxon>
        <taxon>Azospirillaceae</taxon>
        <taxon>Skermanella</taxon>
    </lineage>
</organism>
<dbReference type="NCBIfam" id="TIGR00484">
    <property type="entry name" value="EF-G"/>
    <property type="match status" value="1"/>
</dbReference>
<gene>
    <name evidence="10" type="primary">fusA_2</name>
    <name evidence="7" type="synonym">fusA</name>
    <name evidence="10" type="ORF">SAE02_44620</name>
</gene>
<dbReference type="FunFam" id="3.30.70.240:FF:000001">
    <property type="entry name" value="Elongation factor G"/>
    <property type="match status" value="1"/>
</dbReference>
<dbReference type="SUPFAM" id="SSF54980">
    <property type="entry name" value="EF-G C-terminal domain-like"/>
    <property type="match status" value="2"/>
</dbReference>
<dbReference type="InterPro" id="IPR004540">
    <property type="entry name" value="Transl_elong_EFG/EF2"/>
</dbReference>
<dbReference type="FunFam" id="2.40.30.10:FF:000006">
    <property type="entry name" value="Elongation factor G"/>
    <property type="match status" value="1"/>
</dbReference>
<dbReference type="RefSeq" id="WP_044429466.1">
    <property type="nucleotide sequence ID" value="NZ_BJYZ01000020.1"/>
</dbReference>
<dbReference type="AlphaFoldDB" id="A0A512DV18"/>
<dbReference type="Gene3D" id="3.30.70.870">
    <property type="entry name" value="Elongation Factor G (Translational Gtpase), domain 3"/>
    <property type="match status" value="1"/>
</dbReference>
<evidence type="ECO:0000256" key="4">
    <source>
        <dbReference type="ARBA" id="ARBA00022917"/>
    </source>
</evidence>
<dbReference type="GO" id="GO:0097216">
    <property type="term" value="F:guanosine tetraphosphate binding"/>
    <property type="evidence" value="ECO:0007669"/>
    <property type="project" value="UniProtKB-ARBA"/>
</dbReference>
<dbReference type="Pfam" id="PF14492">
    <property type="entry name" value="EFG_III"/>
    <property type="match status" value="1"/>
</dbReference>
<dbReference type="InterPro" id="IPR053905">
    <property type="entry name" value="EF-G-like_DII"/>
</dbReference>
<dbReference type="InterPro" id="IPR041095">
    <property type="entry name" value="EFG_II"/>
</dbReference>
<dbReference type="Pfam" id="PF22042">
    <property type="entry name" value="EF-G_D2"/>
    <property type="match status" value="1"/>
</dbReference>
<dbReference type="InterPro" id="IPR035647">
    <property type="entry name" value="EFG_III/V"/>
</dbReference>
<comment type="caution">
    <text evidence="7">Lacks conserved residue(s) required for the propagation of feature annotation.</text>
</comment>
<dbReference type="GO" id="GO:0003924">
    <property type="term" value="F:GTPase activity"/>
    <property type="evidence" value="ECO:0007669"/>
    <property type="project" value="InterPro"/>
</dbReference>
<dbReference type="GO" id="GO:0003746">
    <property type="term" value="F:translation elongation factor activity"/>
    <property type="evidence" value="ECO:0007669"/>
    <property type="project" value="UniProtKB-UniRule"/>
</dbReference>
<keyword evidence="11" id="KW-1185">Reference proteome</keyword>
<dbReference type="InterPro" id="IPR000795">
    <property type="entry name" value="T_Tr_GTP-bd_dom"/>
</dbReference>
<dbReference type="Gene3D" id="3.30.230.10">
    <property type="match status" value="1"/>
</dbReference>
<dbReference type="Pfam" id="PF03764">
    <property type="entry name" value="EFG_IV"/>
    <property type="match status" value="1"/>
</dbReference>
<dbReference type="InterPro" id="IPR020568">
    <property type="entry name" value="Ribosomal_Su5_D2-typ_SF"/>
</dbReference>